<dbReference type="AlphaFoldDB" id="A0A934NH96"/>
<sequence length="258" mass="30581">MSIKAIAKKTLSYQKRLKLKYRFRHYKACFYLNNLNEIAKIHKTDKAGGHHYAQHYQHHFNSYRFKRINLLEIGVGGYTDPYLGANSLRMWKTFFPLAKIYALDIYDKSFLQERRIKIYKGSQDDKQLLEKIAQEASGFDLIIDDGSHINEHVIATFQYLFPKLRIGGIYVIEDTQTSYWEDYGGSSENLNKQGTIYHYFKSLIDSLNNVEFVIDNYEKTYYDKHIVSMHFYHNMIFIYKGINDKKSNFVVNNKRRNG</sequence>
<reference evidence="1 2" key="1">
    <citation type="submission" date="2020-09" db="EMBL/GenBank/DDBJ databases">
        <title>Draft genome of Gelidibacter salicanalis PAMC21136.</title>
        <authorList>
            <person name="Park H."/>
        </authorList>
    </citation>
    <scope>NUCLEOTIDE SEQUENCE [LARGE SCALE GENOMIC DNA]</scope>
    <source>
        <strain evidence="1 2">PAMC21136</strain>
    </source>
</reference>
<dbReference type="SUPFAM" id="SSF53335">
    <property type="entry name" value="S-adenosyl-L-methionine-dependent methyltransferases"/>
    <property type="match status" value="1"/>
</dbReference>
<accession>A0A934NH96</accession>
<dbReference type="Proteomes" id="UP000662373">
    <property type="component" value="Unassembled WGS sequence"/>
</dbReference>
<protein>
    <submittedName>
        <fullName evidence="1">Class I SAM-dependent methyltransferase</fullName>
    </submittedName>
</protein>
<keyword evidence="1" id="KW-0808">Transferase</keyword>
<keyword evidence="1" id="KW-0489">Methyltransferase</keyword>
<dbReference type="EMBL" id="JAEHJZ010000017">
    <property type="protein sequence ID" value="MBJ7880576.1"/>
    <property type="molecule type" value="Genomic_DNA"/>
</dbReference>
<name>A0A934NH96_9FLAO</name>
<keyword evidence="2" id="KW-1185">Reference proteome</keyword>
<dbReference type="Gene3D" id="3.40.50.150">
    <property type="entry name" value="Vaccinia Virus protein VP39"/>
    <property type="match status" value="1"/>
</dbReference>
<evidence type="ECO:0000313" key="2">
    <source>
        <dbReference type="Proteomes" id="UP000662373"/>
    </source>
</evidence>
<gene>
    <name evidence="1" type="ORF">JEM65_07935</name>
</gene>
<dbReference type="RefSeq" id="WP_199598412.1">
    <property type="nucleotide sequence ID" value="NZ_JAEHJZ010000017.1"/>
</dbReference>
<dbReference type="GO" id="GO:0008168">
    <property type="term" value="F:methyltransferase activity"/>
    <property type="evidence" value="ECO:0007669"/>
    <property type="project" value="UniProtKB-KW"/>
</dbReference>
<dbReference type="InterPro" id="IPR029063">
    <property type="entry name" value="SAM-dependent_MTases_sf"/>
</dbReference>
<proteinExistence type="predicted"/>
<organism evidence="1 2">
    <name type="scientific">Gelidibacter salicanalis</name>
    <dbReference type="NCBI Taxonomy" id="291193"/>
    <lineage>
        <taxon>Bacteria</taxon>
        <taxon>Pseudomonadati</taxon>
        <taxon>Bacteroidota</taxon>
        <taxon>Flavobacteriia</taxon>
        <taxon>Flavobacteriales</taxon>
        <taxon>Flavobacteriaceae</taxon>
        <taxon>Gelidibacter</taxon>
    </lineage>
</organism>
<comment type="caution">
    <text evidence="1">The sequence shown here is derived from an EMBL/GenBank/DDBJ whole genome shotgun (WGS) entry which is preliminary data.</text>
</comment>
<evidence type="ECO:0000313" key="1">
    <source>
        <dbReference type="EMBL" id="MBJ7880576.1"/>
    </source>
</evidence>
<dbReference type="GO" id="GO:0032259">
    <property type="term" value="P:methylation"/>
    <property type="evidence" value="ECO:0007669"/>
    <property type="project" value="UniProtKB-KW"/>
</dbReference>